<sequence length="239" mass="27882">MLKKLSFILIILPISIFAQKKNTEILIPSSIRVYDGKEAHLVEKLAQKNWYSLTKDKQIYNLKKAKVSISKGYDECAGVETRIINNDNSENLIAFINSDYVTNELKINKVIDSTLVLLPSQHYNFNIKNTPYTLTASSKTKLTKYKENQNFDEVKDYQLSLINNLTKKRIILYQQADYVDTITEIEFIGDLDGDNQPDFIISSPSFYEESRYIIFLSRNYNWNKIIQQYSAIFYNQFDC</sequence>
<dbReference type="Proteomes" id="UP000267844">
    <property type="component" value="Unassembled WGS sequence"/>
</dbReference>
<evidence type="ECO:0000313" key="2">
    <source>
        <dbReference type="Proteomes" id="UP000267844"/>
    </source>
</evidence>
<dbReference type="EMBL" id="RHPO01000006">
    <property type="protein sequence ID" value="RRT92918.1"/>
    <property type="molecule type" value="Genomic_DNA"/>
</dbReference>
<protein>
    <submittedName>
        <fullName evidence="1">Uncharacterized protein</fullName>
    </submittedName>
</protein>
<reference evidence="1 2" key="1">
    <citation type="submission" date="2018-10" db="EMBL/GenBank/DDBJ databases">
        <title>Transmission dynamics of multidrug resistant bacteria on intensive care unit surfaces.</title>
        <authorList>
            <person name="D'Souza A.W."/>
            <person name="Potter R.F."/>
            <person name="Wallace M."/>
            <person name="Shupe A."/>
            <person name="Patel S."/>
            <person name="Sun S."/>
            <person name="Gul D."/>
            <person name="Kwon J.H."/>
            <person name="Andleeb S."/>
            <person name="Burnham C.-A.D."/>
            <person name="Dantas G."/>
        </authorList>
    </citation>
    <scope>NUCLEOTIDE SEQUENCE [LARGE SCALE GENOMIC DNA]</scope>
    <source>
        <strain evidence="1 2">WF_348</strain>
    </source>
</reference>
<gene>
    <name evidence="1" type="ORF">EGI89_04970</name>
</gene>
<proteinExistence type="predicted"/>
<evidence type="ECO:0000313" key="1">
    <source>
        <dbReference type="EMBL" id="RRT92918.1"/>
    </source>
</evidence>
<name>A0A427BR61_9FLAO</name>
<dbReference type="RefSeq" id="WP_038334132.1">
    <property type="nucleotide sequence ID" value="NZ_JSYQ01000011.1"/>
</dbReference>
<accession>A0A427BR61</accession>
<comment type="caution">
    <text evidence="1">The sequence shown here is derived from an EMBL/GenBank/DDBJ whole genome shotgun (WGS) entry which is preliminary data.</text>
</comment>
<dbReference type="OrthoDB" id="1372231at2"/>
<organism evidence="1 2">
    <name type="scientific">Empedobacter falsenii</name>
    <dbReference type="NCBI Taxonomy" id="343874"/>
    <lineage>
        <taxon>Bacteria</taxon>
        <taxon>Pseudomonadati</taxon>
        <taxon>Bacteroidota</taxon>
        <taxon>Flavobacteriia</taxon>
        <taxon>Flavobacteriales</taxon>
        <taxon>Weeksellaceae</taxon>
        <taxon>Empedobacter</taxon>
    </lineage>
</organism>
<dbReference type="AlphaFoldDB" id="A0A427BR61"/>